<name>A0ABV7XTF8_9FLAO</name>
<dbReference type="EMBL" id="JBHRYO010000002">
    <property type="protein sequence ID" value="MFC3755493.1"/>
    <property type="molecule type" value="Genomic_DNA"/>
</dbReference>
<organism evidence="1 2">
    <name type="scientific">Chryseobacterium tructae</name>
    <dbReference type="NCBI Taxonomy" id="1037380"/>
    <lineage>
        <taxon>Bacteria</taxon>
        <taxon>Pseudomonadati</taxon>
        <taxon>Bacteroidota</taxon>
        <taxon>Flavobacteriia</taxon>
        <taxon>Flavobacteriales</taxon>
        <taxon>Weeksellaceae</taxon>
        <taxon>Chryseobacterium group</taxon>
        <taxon>Chryseobacterium</taxon>
    </lineage>
</organism>
<accession>A0ABV7XTF8</accession>
<proteinExistence type="predicted"/>
<dbReference type="RefSeq" id="WP_290295537.1">
    <property type="nucleotide sequence ID" value="NZ_JAUFQR010000001.1"/>
</dbReference>
<comment type="caution">
    <text evidence="1">The sequence shown here is derived from an EMBL/GenBank/DDBJ whole genome shotgun (WGS) entry which is preliminary data.</text>
</comment>
<evidence type="ECO:0000313" key="1">
    <source>
        <dbReference type="EMBL" id="MFC3755493.1"/>
    </source>
</evidence>
<gene>
    <name evidence="1" type="ORF">ACFONJ_05865</name>
</gene>
<evidence type="ECO:0008006" key="3">
    <source>
        <dbReference type="Google" id="ProtNLM"/>
    </source>
</evidence>
<evidence type="ECO:0000313" key="2">
    <source>
        <dbReference type="Proteomes" id="UP001595735"/>
    </source>
</evidence>
<keyword evidence="2" id="KW-1185">Reference proteome</keyword>
<reference evidence="2" key="1">
    <citation type="journal article" date="2019" name="Int. J. Syst. Evol. Microbiol.">
        <title>The Global Catalogue of Microorganisms (GCM) 10K type strain sequencing project: providing services to taxonomists for standard genome sequencing and annotation.</title>
        <authorList>
            <consortium name="The Broad Institute Genomics Platform"/>
            <consortium name="The Broad Institute Genome Sequencing Center for Infectious Disease"/>
            <person name="Wu L."/>
            <person name="Ma J."/>
        </authorList>
    </citation>
    <scope>NUCLEOTIDE SEQUENCE [LARGE SCALE GENOMIC DNA]</scope>
    <source>
        <strain evidence="2">CECT 7798</strain>
    </source>
</reference>
<dbReference type="Proteomes" id="UP001595735">
    <property type="component" value="Unassembled WGS sequence"/>
</dbReference>
<sequence length="231" mass="27382">MVIANVNGKRLRAEEAGSGTIGLCPWTGREVKAKVGEIRQYWAYIGGAPQLPEGYENESEWHYNWKFPVLDNYCEVICGENNEHRADLIGNKDTVIEIQKSPIDIRIARDRTFFYRKFSNKRVIWLVDAHDFWNSRLKVDFDRRDGRNYPITWTNPRRWVVELAGLTISNLFLDFNTKSDKLLQMWIHDKTLKGSFITKEDFFKRYLHENSKDEFRENPAKILEIWKNYKA</sequence>
<protein>
    <recommendedName>
        <fullName evidence="3">Competence protein</fullName>
    </recommendedName>
</protein>